<evidence type="ECO:0000256" key="2">
    <source>
        <dbReference type="SAM" id="SignalP"/>
    </source>
</evidence>
<feature type="signal peptide" evidence="2">
    <location>
        <begin position="1"/>
        <end position="19"/>
    </location>
</feature>
<name>A0A0S3R1G3_PHAAN</name>
<feature type="transmembrane region" description="Helical" evidence="1">
    <location>
        <begin position="88"/>
        <end position="108"/>
    </location>
</feature>
<proteinExistence type="predicted"/>
<keyword evidence="2" id="KW-0732">Signal</keyword>
<evidence type="ECO:0000313" key="4">
    <source>
        <dbReference type="Proteomes" id="UP000291084"/>
    </source>
</evidence>
<dbReference type="EMBL" id="AP015034">
    <property type="protein sequence ID" value="BAT74500.1"/>
    <property type="molecule type" value="Genomic_DNA"/>
</dbReference>
<organism evidence="3 4">
    <name type="scientific">Vigna angularis var. angularis</name>
    <dbReference type="NCBI Taxonomy" id="157739"/>
    <lineage>
        <taxon>Eukaryota</taxon>
        <taxon>Viridiplantae</taxon>
        <taxon>Streptophyta</taxon>
        <taxon>Embryophyta</taxon>
        <taxon>Tracheophyta</taxon>
        <taxon>Spermatophyta</taxon>
        <taxon>Magnoliopsida</taxon>
        <taxon>eudicotyledons</taxon>
        <taxon>Gunneridae</taxon>
        <taxon>Pentapetalae</taxon>
        <taxon>rosids</taxon>
        <taxon>fabids</taxon>
        <taxon>Fabales</taxon>
        <taxon>Fabaceae</taxon>
        <taxon>Papilionoideae</taxon>
        <taxon>50 kb inversion clade</taxon>
        <taxon>NPAAA clade</taxon>
        <taxon>indigoferoid/millettioid clade</taxon>
        <taxon>Phaseoleae</taxon>
        <taxon>Vigna</taxon>
    </lineage>
</organism>
<evidence type="ECO:0000313" key="3">
    <source>
        <dbReference type="EMBL" id="BAT74500.1"/>
    </source>
</evidence>
<sequence>FASLLHFLCCSISFYCCTALHCLCLDCCRIGAPFAPLLSPLHWAARSTAPAEPPSLHRHWSAPVSSPPLLHGALLHDIALNRPRCTSLVASSTAFIFLVGLLLPYIVLLW</sequence>
<feature type="chain" id="PRO_5006616477" evidence="2">
    <location>
        <begin position="20"/>
        <end position="110"/>
    </location>
</feature>
<dbReference type="AlphaFoldDB" id="A0A0S3R1G3"/>
<reference evidence="3 4" key="1">
    <citation type="journal article" date="2015" name="Sci. Rep.">
        <title>The power of single molecule real-time sequencing technology in the de novo assembly of a eukaryotic genome.</title>
        <authorList>
            <person name="Sakai H."/>
            <person name="Naito K."/>
            <person name="Ogiso-Tanaka E."/>
            <person name="Takahashi Y."/>
            <person name="Iseki K."/>
            <person name="Muto C."/>
            <person name="Satou K."/>
            <person name="Teruya K."/>
            <person name="Shiroma A."/>
            <person name="Shimoji M."/>
            <person name="Hirano T."/>
            <person name="Itoh T."/>
            <person name="Kaga A."/>
            <person name="Tomooka N."/>
        </authorList>
    </citation>
    <scope>NUCLEOTIDE SEQUENCE [LARGE SCALE GENOMIC DNA]</scope>
    <source>
        <strain evidence="4">cv. Shumari</strain>
    </source>
</reference>
<accession>A0A0S3R1G3</accession>
<dbReference type="Proteomes" id="UP000291084">
    <property type="component" value="Chromosome 1"/>
</dbReference>
<keyword evidence="1" id="KW-1133">Transmembrane helix</keyword>
<keyword evidence="1" id="KW-0812">Transmembrane</keyword>
<protein>
    <submittedName>
        <fullName evidence="3">Uncharacterized protein</fullName>
    </submittedName>
</protein>
<keyword evidence="1" id="KW-0472">Membrane</keyword>
<feature type="non-terminal residue" evidence="3">
    <location>
        <position position="1"/>
    </location>
</feature>
<evidence type="ECO:0000256" key="1">
    <source>
        <dbReference type="SAM" id="Phobius"/>
    </source>
</evidence>
<gene>
    <name evidence="3" type="primary">Vigan.01G218400</name>
    <name evidence="3" type="ORF">VIGAN_01218400</name>
</gene>
<keyword evidence="4" id="KW-1185">Reference proteome</keyword>